<feature type="region of interest" description="Disordered" evidence="1">
    <location>
        <begin position="1"/>
        <end position="23"/>
    </location>
</feature>
<evidence type="ECO:0000313" key="2">
    <source>
        <dbReference type="EMBL" id="EPG42625.1"/>
    </source>
</evidence>
<dbReference type="PATRIC" id="fig|1217696.3.peg.243"/>
<reference evidence="2 3" key="1">
    <citation type="submission" date="2013-06" db="EMBL/GenBank/DDBJ databases">
        <title>The Genome Sequence of Acinetobacter sp. NIPH 2036.</title>
        <authorList>
            <consortium name="The Broad Institute Genome Sequencing Platform"/>
            <consortium name="The Broad Institute Genome Sequencing Center for Infectious Disease"/>
            <person name="Cerqueira G."/>
            <person name="Feldgarden M."/>
            <person name="Courvalin P."/>
            <person name="Perichon B."/>
            <person name="Grillot-Courvalin C."/>
            <person name="Clermont D."/>
            <person name="Rocha E."/>
            <person name="Yoon E.-J."/>
            <person name="Nemec A."/>
            <person name="Young S.K."/>
            <person name="Zeng Q."/>
            <person name="Gargeya S."/>
            <person name="Fitzgerald M."/>
            <person name="Abouelleil A."/>
            <person name="Alvarado L."/>
            <person name="Berlin A.M."/>
            <person name="Chapman S.B."/>
            <person name="Dewar J."/>
            <person name="Goldberg J."/>
            <person name="Griggs A."/>
            <person name="Gujja S."/>
            <person name="Hansen M."/>
            <person name="Howarth C."/>
            <person name="Imamovic A."/>
            <person name="Larimer J."/>
            <person name="McCowan C."/>
            <person name="Murphy C."/>
            <person name="Pearson M."/>
            <person name="Priest M."/>
            <person name="Roberts A."/>
            <person name="Saif S."/>
            <person name="Shea T."/>
            <person name="Sykes S."/>
            <person name="Wortman J."/>
            <person name="Nusbaum C."/>
            <person name="Birren B."/>
        </authorList>
    </citation>
    <scope>NUCLEOTIDE SEQUENCE [LARGE SCALE GENOMIC DNA]</scope>
    <source>
        <strain evidence="2 3">NIPH 2036</strain>
    </source>
</reference>
<dbReference type="RefSeq" id="WP_016651362.1">
    <property type="nucleotide sequence ID" value="NZ_KE340378.1"/>
</dbReference>
<protein>
    <submittedName>
        <fullName evidence="2">Uncharacterized protein</fullName>
    </submittedName>
</protein>
<organism evidence="2 3">
    <name type="scientific">Acinetobacter colistiniresistens</name>
    <dbReference type="NCBI Taxonomy" id="280145"/>
    <lineage>
        <taxon>Bacteria</taxon>
        <taxon>Pseudomonadati</taxon>
        <taxon>Pseudomonadota</taxon>
        <taxon>Gammaproteobacteria</taxon>
        <taxon>Moraxellales</taxon>
        <taxon>Moraxellaceae</taxon>
        <taxon>Acinetobacter</taxon>
    </lineage>
</organism>
<evidence type="ECO:0000313" key="3">
    <source>
        <dbReference type="Proteomes" id="UP000014559"/>
    </source>
</evidence>
<name>S3U3Z0_9GAMM</name>
<evidence type="ECO:0000256" key="1">
    <source>
        <dbReference type="SAM" id="MobiDB-lite"/>
    </source>
</evidence>
<dbReference type="HOGENOM" id="CLU_2875486_0_0_6"/>
<sequence>MSKIQNQPHKEGKKLSAKTESSLNFKVSPEEKREFKLFAVEQGMTMLALLKEGFELSKEKRKK</sequence>
<dbReference type="GeneID" id="45419424"/>
<dbReference type="Proteomes" id="UP000014559">
    <property type="component" value="Unassembled WGS sequence"/>
</dbReference>
<dbReference type="EMBL" id="ATGK01000003">
    <property type="protein sequence ID" value="EPG42625.1"/>
    <property type="molecule type" value="Genomic_DNA"/>
</dbReference>
<gene>
    <name evidence="2" type="ORF">F907_00249</name>
</gene>
<accession>S3U3Z0</accession>
<dbReference type="AlphaFoldDB" id="S3U3Z0"/>
<proteinExistence type="predicted"/>
<comment type="caution">
    <text evidence="2">The sequence shown here is derived from an EMBL/GenBank/DDBJ whole genome shotgun (WGS) entry which is preliminary data.</text>
</comment>